<dbReference type="STRING" id="7168.A0A182NR13"/>
<comment type="function">
    <text evidence="8">Gustatory receptor which mediates acceptance or avoidance behavior, depending on its substrates.</text>
</comment>
<dbReference type="Proteomes" id="UP000075884">
    <property type="component" value="Unassembled WGS sequence"/>
</dbReference>
<keyword evidence="2 8" id="KW-1003">Cell membrane</keyword>
<dbReference type="GO" id="GO:0030424">
    <property type="term" value="C:axon"/>
    <property type="evidence" value="ECO:0007669"/>
    <property type="project" value="TreeGrafter"/>
</dbReference>
<reference evidence="9" key="2">
    <citation type="submission" date="2020-05" db="UniProtKB">
        <authorList>
            <consortium name="EnsemblMetazoa"/>
        </authorList>
    </citation>
    <scope>IDENTIFICATION</scope>
    <source>
        <strain evidence="9">WRAIR2</strain>
    </source>
</reference>
<accession>A0A182NR13</accession>
<dbReference type="GO" id="GO:0008049">
    <property type="term" value="P:male courtship behavior"/>
    <property type="evidence" value="ECO:0007669"/>
    <property type="project" value="TreeGrafter"/>
</dbReference>
<evidence type="ECO:0000256" key="3">
    <source>
        <dbReference type="ARBA" id="ARBA00022692"/>
    </source>
</evidence>
<reference evidence="10" key="1">
    <citation type="submission" date="2013-03" db="EMBL/GenBank/DDBJ databases">
        <title>The Genome Sequence of Anopheles dirus WRAIR2.</title>
        <authorList>
            <consortium name="The Broad Institute Genomics Platform"/>
            <person name="Neafsey D.E."/>
            <person name="Walton C."/>
            <person name="Walker B."/>
            <person name="Young S.K."/>
            <person name="Zeng Q."/>
            <person name="Gargeya S."/>
            <person name="Fitzgerald M."/>
            <person name="Haas B."/>
            <person name="Abouelleil A."/>
            <person name="Allen A.W."/>
            <person name="Alvarado L."/>
            <person name="Arachchi H.M."/>
            <person name="Berlin A.M."/>
            <person name="Chapman S.B."/>
            <person name="Gainer-Dewar J."/>
            <person name="Goldberg J."/>
            <person name="Griggs A."/>
            <person name="Gujja S."/>
            <person name="Hansen M."/>
            <person name="Howarth C."/>
            <person name="Imamovic A."/>
            <person name="Ireland A."/>
            <person name="Larimer J."/>
            <person name="McCowan C."/>
            <person name="Murphy C."/>
            <person name="Pearson M."/>
            <person name="Poon T.W."/>
            <person name="Priest M."/>
            <person name="Roberts A."/>
            <person name="Saif S."/>
            <person name="Shea T."/>
            <person name="Sisk P."/>
            <person name="Sykes S."/>
            <person name="Wortman J."/>
            <person name="Nusbaum C."/>
            <person name="Birren B."/>
        </authorList>
    </citation>
    <scope>NUCLEOTIDE SEQUENCE [LARGE SCALE GENOMIC DNA]</scope>
    <source>
        <strain evidence="10">WRAIR2</strain>
    </source>
</reference>
<dbReference type="GO" id="GO:0030425">
    <property type="term" value="C:dendrite"/>
    <property type="evidence" value="ECO:0007669"/>
    <property type="project" value="TreeGrafter"/>
</dbReference>
<dbReference type="EnsemblMetazoa" id="ADIR010098-RA">
    <property type="protein sequence ID" value="ADIR010098-PA"/>
    <property type="gene ID" value="ADIR010098"/>
</dbReference>
<keyword evidence="3 8" id="KW-0812">Transmembrane</keyword>
<keyword evidence="10" id="KW-1185">Reference proteome</keyword>
<feature type="transmembrane region" description="Helical" evidence="8">
    <location>
        <begin position="173"/>
        <end position="197"/>
    </location>
</feature>
<dbReference type="VEuPathDB" id="VectorBase:ADIR010098"/>
<feature type="transmembrane region" description="Helical" evidence="8">
    <location>
        <begin position="144"/>
        <end position="167"/>
    </location>
</feature>
<dbReference type="PANTHER" id="PTHR21143">
    <property type="entry name" value="INVERTEBRATE GUSTATORY RECEPTOR"/>
    <property type="match status" value="1"/>
</dbReference>
<evidence type="ECO:0000256" key="6">
    <source>
        <dbReference type="ARBA" id="ARBA00023170"/>
    </source>
</evidence>
<comment type="similarity">
    <text evidence="8">Belongs to the insect chemoreceptor superfamily. Gustatory receptor (GR) family.</text>
</comment>
<sequence length="397" mass="45867">MDTHGVNSQPPRVWWWWPNANDHVHSFAPIWISAQLFGVHTISHDQANYKPSMWELLSAFGLTALRIYLIHATLTTDSWDLLFKSSSVIVEQGLDILLKLPLLLMLISPWLQLLRKPIILTISHDLKVFDEMIESYSYPQSFQFYHAITTMISVVCIANPLIILAWIRGFSFWIQHFFVITFVAASWTGGLLFNSFFNVLILHIVGRLESINDILNNILHNETIGSDAPKPLNLIKALMRLHDKLSDISSNCSSCFCYTVYCEYIVLMMLHVMAAQILAVFAVIRVIFYHYDETEFKDCVLYLIGTSFYCILPLIAIWFAADLKKRTIITWKLVHRIINTTNSAEVEDLLQQFSEQMSHRTANVDFRFVDGDWSLLVKACSEVATYLIIMMQFERKQ</sequence>
<name>A0A182NR13_9DIPT</name>
<evidence type="ECO:0000256" key="7">
    <source>
        <dbReference type="ARBA" id="ARBA00023224"/>
    </source>
</evidence>
<protein>
    <recommendedName>
        <fullName evidence="8">Gustatory receptor</fullName>
    </recommendedName>
</protein>
<feature type="transmembrane region" description="Helical" evidence="8">
    <location>
        <begin position="300"/>
        <end position="321"/>
    </location>
</feature>
<dbReference type="InterPro" id="IPR013604">
    <property type="entry name" value="7TM_chemorcpt"/>
</dbReference>
<keyword evidence="4 8" id="KW-1133">Transmembrane helix</keyword>
<proteinExistence type="inferred from homology"/>
<organism evidence="9 10">
    <name type="scientific">Anopheles dirus</name>
    <dbReference type="NCBI Taxonomy" id="7168"/>
    <lineage>
        <taxon>Eukaryota</taxon>
        <taxon>Metazoa</taxon>
        <taxon>Ecdysozoa</taxon>
        <taxon>Arthropoda</taxon>
        <taxon>Hexapoda</taxon>
        <taxon>Insecta</taxon>
        <taxon>Pterygota</taxon>
        <taxon>Neoptera</taxon>
        <taxon>Endopterygota</taxon>
        <taxon>Diptera</taxon>
        <taxon>Nematocera</taxon>
        <taxon>Culicoidea</taxon>
        <taxon>Culicidae</taxon>
        <taxon>Anophelinae</taxon>
        <taxon>Anopheles</taxon>
    </lineage>
</organism>
<dbReference type="PANTHER" id="PTHR21143:SF104">
    <property type="entry name" value="GUSTATORY RECEPTOR 8A-RELATED"/>
    <property type="match status" value="1"/>
</dbReference>
<comment type="caution">
    <text evidence="8">Lacks conserved residue(s) required for the propagation of feature annotation.</text>
</comment>
<evidence type="ECO:0000256" key="8">
    <source>
        <dbReference type="RuleBase" id="RU363108"/>
    </source>
</evidence>
<dbReference type="AlphaFoldDB" id="A0A182NR13"/>
<evidence type="ECO:0000256" key="4">
    <source>
        <dbReference type="ARBA" id="ARBA00022989"/>
    </source>
</evidence>
<keyword evidence="6 8" id="KW-0675">Receptor</keyword>
<dbReference type="GO" id="GO:0043025">
    <property type="term" value="C:neuronal cell body"/>
    <property type="evidence" value="ECO:0007669"/>
    <property type="project" value="TreeGrafter"/>
</dbReference>
<dbReference type="GO" id="GO:0007165">
    <property type="term" value="P:signal transduction"/>
    <property type="evidence" value="ECO:0007669"/>
    <property type="project" value="UniProtKB-KW"/>
</dbReference>
<evidence type="ECO:0000313" key="10">
    <source>
        <dbReference type="Proteomes" id="UP000075884"/>
    </source>
</evidence>
<dbReference type="GO" id="GO:0050909">
    <property type="term" value="P:sensory perception of taste"/>
    <property type="evidence" value="ECO:0007669"/>
    <property type="project" value="InterPro"/>
</dbReference>
<evidence type="ECO:0000256" key="5">
    <source>
        <dbReference type="ARBA" id="ARBA00023136"/>
    </source>
</evidence>
<comment type="subcellular location">
    <subcellularLocation>
        <location evidence="1 8">Cell membrane</location>
        <topology evidence="1 8">Multi-pass membrane protein</topology>
    </subcellularLocation>
</comment>
<keyword evidence="5 8" id="KW-0472">Membrane</keyword>
<keyword evidence="7 8" id="KW-0807">Transducer</keyword>
<dbReference type="GO" id="GO:0005886">
    <property type="term" value="C:plasma membrane"/>
    <property type="evidence" value="ECO:0007669"/>
    <property type="project" value="UniProtKB-SubCell"/>
</dbReference>
<dbReference type="GO" id="GO:0007635">
    <property type="term" value="P:chemosensory behavior"/>
    <property type="evidence" value="ECO:0007669"/>
    <property type="project" value="TreeGrafter"/>
</dbReference>
<dbReference type="Pfam" id="PF08395">
    <property type="entry name" value="7tm_7"/>
    <property type="match status" value="1"/>
</dbReference>
<feature type="transmembrane region" description="Helical" evidence="8">
    <location>
        <begin position="264"/>
        <end position="288"/>
    </location>
</feature>
<evidence type="ECO:0000313" key="9">
    <source>
        <dbReference type="EnsemblMetazoa" id="ADIR010098-PA"/>
    </source>
</evidence>
<evidence type="ECO:0000256" key="2">
    <source>
        <dbReference type="ARBA" id="ARBA00022475"/>
    </source>
</evidence>
<evidence type="ECO:0000256" key="1">
    <source>
        <dbReference type="ARBA" id="ARBA00004651"/>
    </source>
</evidence>